<name>A0A0G0GDQ8_9BACT</name>
<feature type="transmembrane region" description="Helical" evidence="1">
    <location>
        <begin position="20"/>
        <end position="38"/>
    </location>
</feature>
<dbReference type="PANTHER" id="PTHR37304">
    <property type="entry name" value="MEMBRANE PROTEIN-RELATED"/>
    <property type="match status" value="1"/>
</dbReference>
<evidence type="ECO:0000313" key="3">
    <source>
        <dbReference type="Proteomes" id="UP000034798"/>
    </source>
</evidence>
<evidence type="ECO:0000256" key="1">
    <source>
        <dbReference type="SAM" id="Phobius"/>
    </source>
</evidence>
<dbReference type="EMBL" id="LBQZ01000001">
    <property type="protein sequence ID" value="KKP89832.1"/>
    <property type="molecule type" value="Genomic_DNA"/>
</dbReference>
<organism evidence="2 3">
    <name type="scientific">Candidatus Nomurabacteria bacterium GW2011_GWC2_35_8</name>
    <dbReference type="NCBI Taxonomy" id="1618752"/>
    <lineage>
        <taxon>Bacteria</taxon>
        <taxon>Candidatus Nomuraibacteriota</taxon>
    </lineage>
</organism>
<evidence type="ECO:0000313" key="2">
    <source>
        <dbReference type="EMBL" id="KKP89832.1"/>
    </source>
</evidence>
<sequence>MCKETGCCKNKCVCRKIRNGLLIIGGINWGLVGIGMLMSSNWNVVNLLLGQWPVVEAIVYILVGIAAIMKIFGCKCNKCVVGCCSGVSSSEGQNM</sequence>
<proteinExistence type="predicted"/>
<dbReference type="InterPro" id="IPR007211">
    <property type="entry name" value="DUF378"/>
</dbReference>
<keyword evidence="1" id="KW-0472">Membrane</keyword>
<dbReference type="PANTHER" id="PTHR37304:SF1">
    <property type="entry name" value="MEMBRANE PROTEIN"/>
    <property type="match status" value="1"/>
</dbReference>
<accession>A0A0G0GDQ8</accession>
<comment type="caution">
    <text evidence="2">The sequence shown here is derived from an EMBL/GenBank/DDBJ whole genome shotgun (WGS) entry which is preliminary data.</text>
</comment>
<dbReference type="Proteomes" id="UP000034798">
    <property type="component" value="Unassembled WGS sequence"/>
</dbReference>
<dbReference type="AlphaFoldDB" id="A0A0G0GDQ8"/>
<reference evidence="2 3" key="1">
    <citation type="journal article" date="2015" name="Nature">
        <title>rRNA introns, odd ribosomes, and small enigmatic genomes across a large radiation of phyla.</title>
        <authorList>
            <person name="Brown C.T."/>
            <person name="Hug L.A."/>
            <person name="Thomas B.C."/>
            <person name="Sharon I."/>
            <person name="Castelle C.J."/>
            <person name="Singh A."/>
            <person name="Wilkins M.J."/>
            <person name="Williams K.H."/>
            <person name="Banfield J.F."/>
        </authorList>
    </citation>
    <scope>NUCLEOTIDE SEQUENCE [LARGE SCALE GENOMIC DNA]</scope>
</reference>
<dbReference type="PATRIC" id="fig|1618752.3.peg.23"/>
<evidence type="ECO:0008006" key="4">
    <source>
        <dbReference type="Google" id="ProtNLM"/>
    </source>
</evidence>
<feature type="transmembrane region" description="Helical" evidence="1">
    <location>
        <begin position="50"/>
        <end position="68"/>
    </location>
</feature>
<dbReference type="Pfam" id="PF04070">
    <property type="entry name" value="DUF378"/>
    <property type="match status" value="1"/>
</dbReference>
<protein>
    <recommendedName>
        <fullName evidence="4">DUF378 domain-containing protein</fullName>
    </recommendedName>
</protein>
<gene>
    <name evidence="2" type="ORF">UR91_C0001G0021</name>
</gene>
<keyword evidence="1" id="KW-1133">Transmembrane helix</keyword>
<keyword evidence="1" id="KW-0812">Transmembrane</keyword>